<dbReference type="Gene3D" id="3.40.800.20">
    <property type="entry name" value="Histone deacetylase domain"/>
    <property type="match status" value="1"/>
</dbReference>
<feature type="domain" description="Histone deacetylase" evidence="5">
    <location>
        <begin position="34"/>
        <end position="329"/>
    </location>
</feature>
<comment type="pathway">
    <text evidence="1">Ketone degradation; acetoin degradation.</text>
</comment>
<keyword evidence="4" id="KW-0006">Acetoin catabolism</keyword>
<name>A0A512D8P4_9CELL</name>
<dbReference type="CDD" id="cd09994">
    <property type="entry name" value="HDAC_AcuC_like"/>
    <property type="match status" value="1"/>
</dbReference>
<dbReference type="PRINTS" id="PR01270">
    <property type="entry name" value="HDASUPER"/>
</dbReference>
<dbReference type="AlphaFoldDB" id="A0A512D8P4"/>
<dbReference type="InterPro" id="IPR037138">
    <property type="entry name" value="His_deacetylse_dom_sf"/>
</dbReference>
<sequence>MLPGVPHGYRDRMADSVRVVWCPALLGYSFGPGHPMSPLRLDVTIALARALGVLQREGVRMVDVEPASEEELLTVHDAGYLAAVRAASSEGRHDLSRGLGTEDDPVFAGMHDAAARIVTGSLAGARAVWAGETAHAVNIAGGMHHAMPGSAAGFCVYNDAAVAIRGLLDDGAERVAYVDVDAHHGDGVERVFWDDPRVLTISVHESGRTLFPGTGHPSDVGGAGAEGTVVNVALPAGTGDAGWLRAVDAVVEPVVRAFGPDVLVSQHGCDAHRRDPLAHLAVSVDGQRHVAERLHVLAHDVSDGRWLALGGGGYDLFDVVPRVWAHLIAIAAHADIDPATPIPDGWQRTVETLSGVPAPTTMTDGADLSYRPWSRGYNPDDDLDRAVRATRQAVFPYHGLDPLND</sequence>
<organism evidence="6 7">
    <name type="scientific">Cellulomonas aerilata</name>
    <dbReference type="NCBI Taxonomy" id="515326"/>
    <lineage>
        <taxon>Bacteria</taxon>
        <taxon>Bacillati</taxon>
        <taxon>Actinomycetota</taxon>
        <taxon>Actinomycetes</taxon>
        <taxon>Micrococcales</taxon>
        <taxon>Cellulomonadaceae</taxon>
        <taxon>Cellulomonas</taxon>
    </lineage>
</organism>
<evidence type="ECO:0000313" key="6">
    <source>
        <dbReference type="EMBL" id="GEO32765.1"/>
    </source>
</evidence>
<dbReference type="InterPro" id="IPR003085">
    <property type="entry name" value="AcuC"/>
</dbReference>
<dbReference type="PANTHER" id="PTHR10625">
    <property type="entry name" value="HISTONE DEACETYLASE HDAC1-RELATED"/>
    <property type="match status" value="1"/>
</dbReference>
<reference evidence="6 7" key="1">
    <citation type="submission" date="2019-07" db="EMBL/GenBank/DDBJ databases">
        <title>Whole genome shotgun sequence of Cellulomonas aerilata NBRC 106308.</title>
        <authorList>
            <person name="Hosoyama A."/>
            <person name="Uohara A."/>
            <person name="Ohji S."/>
            <person name="Ichikawa N."/>
        </authorList>
    </citation>
    <scope>NUCLEOTIDE SEQUENCE [LARGE SCALE GENOMIC DNA]</scope>
    <source>
        <strain evidence="6 7">NBRC 106308</strain>
    </source>
</reference>
<accession>A0A512D8P4</accession>
<dbReference type="PANTHER" id="PTHR10625:SF10">
    <property type="entry name" value="HISTONE DEACETYLASE HDAC1"/>
    <property type="match status" value="1"/>
</dbReference>
<evidence type="ECO:0000256" key="1">
    <source>
        <dbReference type="ARBA" id="ARBA00005101"/>
    </source>
</evidence>
<dbReference type="SUPFAM" id="SSF52768">
    <property type="entry name" value="Arginase/deacetylase"/>
    <property type="match status" value="1"/>
</dbReference>
<dbReference type="Pfam" id="PF00850">
    <property type="entry name" value="Hist_deacetyl"/>
    <property type="match status" value="1"/>
</dbReference>
<dbReference type="PRINTS" id="PR01272">
    <property type="entry name" value="ACUCPROTEIN"/>
</dbReference>
<comment type="caution">
    <text evidence="6">The sequence shown here is derived from an EMBL/GenBank/DDBJ whole genome shotgun (WGS) entry which is preliminary data.</text>
</comment>
<proteinExistence type="inferred from homology"/>
<dbReference type="GO" id="GO:0040029">
    <property type="term" value="P:epigenetic regulation of gene expression"/>
    <property type="evidence" value="ECO:0007669"/>
    <property type="project" value="TreeGrafter"/>
</dbReference>
<evidence type="ECO:0000259" key="5">
    <source>
        <dbReference type="Pfam" id="PF00850"/>
    </source>
</evidence>
<evidence type="ECO:0000256" key="3">
    <source>
        <dbReference type="ARBA" id="ARBA00020218"/>
    </source>
</evidence>
<dbReference type="InterPro" id="IPR023801">
    <property type="entry name" value="His_deacetylse_dom"/>
</dbReference>
<dbReference type="UniPathway" id="UPA00040"/>
<dbReference type="InterPro" id="IPR000286">
    <property type="entry name" value="HDACs"/>
</dbReference>
<protein>
    <recommendedName>
        <fullName evidence="3">Acetoin utilization protein AcuC</fullName>
    </recommendedName>
</protein>
<evidence type="ECO:0000256" key="4">
    <source>
        <dbReference type="ARBA" id="ARBA00022627"/>
    </source>
</evidence>
<gene>
    <name evidence="6" type="ORF">CAE01nite_04900</name>
</gene>
<evidence type="ECO:0000313" key="7">
    <source>
        <dbReference type="Proteomes" id="UP000321181"/>
    </source>
</evidence>
<dbReference type="Proteomes" id="UP000321181">
    <property type="component" value="Unassembled WGS sequence"/>
</dbReference>
<dbReference type="InterPro" id="IPR023696">
    <property type="entry name" value="Ureohydrolase_dom_sf"/>
</dbReference>
<evidence type="ECO:0000256" key="2">
    <source>
        <dbReference type="ARBA" id="ARBA00005947"/>
    </source>
</evidence>
<dbReference type="GO" id="GO:0004407">
    <property type="term" value="F:histone deacetylase activity"/>
    <property type="evidence" value="ECO:0007669"/>
    <property type="project" value="TreeGrafter"/>
</dbReference>
<keyword evidence="7" id="KW-1185">Reference proteome</keyword>
<dbReference type="GO" id="GO:0045150">
    <property type="term" value="P:acetoin catabolic process"/>
    <property type="evidence" value="ECO:0007669"/>
    <property type="project" value="UniProtKB-UniPathway"/>
</dbReference>
<dbReference type="EMBL" id="BJYY01000001">
    <property type="protein sequence ID" value="GEO32765.1"/>
    <property type="molecule type" value="Genomic_DNA"/>
</dbReference>
<comment type="similarity">
    <text evidence="2">Belongs to the histone deacetylase family.</text>
</comment>